<dbReference type="InterPro" id="IPR043129">
    <property type="entry name" value="ATPase_NBD"/>
</dbReference>
<keyword evidence="3" id="KW-0963">Cytoplasm</keyword>
<proteinExistence type="inferred from homology"/>
<comment type="subcellular location">
    <subcellularLocation>
        <location evidence="2">Cytoplasm</location>
        <location evidence="2">Cytoskeleton</location>
    </subcellularLocation>
</comment>
<evidence type="ECO:0000256" key="1">
    <source>
        <dbReference type="ARBA" id="ARBA00003520"/>
    </source>
</evidence>
<evidence type="ECO:0000313" key="9">
    <source>
        <dbReference type="Proteomes" id="UP001634394"/>
    </source>
</evidence>
<dbReference type="SUPFAM" id="SSF53067">
    <property type="entry name" value="Actin-like ATPase domain"/>
    <property type="match status" value="2"/>
</dbReference>
<keyword evidence="9" id="KW-1185">Reference proteome</keyword>
<dbReference type="GO" id="GO:0005524">
    <property type="term" value="F:ATP binding"/>
    <property type="evidence" value="ECO:0007669"/>
    <property type="project" value="UniProtKB-KW"/>
</dbReference>
<keyword evidence="4" id="KW-0547">Nucleotide-binding</keyword>
<keyword evidence="6" id="KW-0206">Cytoskeleton</keyword>
<comment type="similarity">
    <text evidence="7">Belongs to the actin family.</text>
</comment>
<evidence type="ECO:0000313" key="8">
    <source>
        <dbReference type="EMBL" id="KAL3831641.1"/>
    </source>
</evidence>
<dbReference type="Proteomes" id="UP001634394">
    <property type="component" value="Unassembled WGS sequence"/>
</dbReference>
<evidence type="ECO:0000256" key="3">
    <source>
        <dbReference type="ARBA" id="ARBA00022490"/>
    </source>
</evidence>
<name>A0ABD3T4V2_SINWO</name>
<dbReference type="PANTHER" id="PTHR11937">
    <property type="entry name" value="ACTIN"/>
    <property type="match status" value="1"/>
</dbReference>
<evidence type="ECO:0000256" key="2">
    <source>
        <dbReference type="ARBA" id="ARBA00004245"/>
    </source>
</evidence>
<dbReference type="FunFam" id="3.90.640.10:FF:000007">
    <property type="entry name" value="Actin like 7B"/>
    <property type="match status" value="1"/>
</dbReference>
<comment type="function">
    <text evidence="1">Actins are highly conserved proteins that are involved in various types of cell motility and are ubiquitously expressed in all eukaryotic cells.</text>
</comment>
<dbReference type="Gene3D" id="3.90.640.10">
    <property type="entry name" value="Actin, Chain A, domain 4"/>
    <property type="match status" value="1"/>
</dbReference>
<sequence length="366" mass="40248">MESGRTVIIEIGSDTTRAGIAGDDAPSVCFPSVVGRTEDGGLGNLVGNDVMVNRAGLKLSCPVEGVSVRSWEDMEIIWNYIFREKLRLAPEGQNILLLASPVFSNADREKVAQIMFEKFKVPAIYIGNQAVLSLYATGRRSGLVVDSGHENSYVTPVFEGFPIQEATHHLECAGKDLDKYLTKLLNEKGLSLSTDADNGVIKEIKEKLCYVAPDYDQEIKKSQEGSLNIKSYQLPTGNVISIGEERFRCPEALFNPQNLGKNVEGIHKAALASIMKTEIDVRKEMYGNVLLTGGSTLFPGFPERLKMEFADLCPPAAHVNVVALADRRNLAWTGGSLLAGQEFFQKNWLRKTEYEEAGHNIVHANV</sequence>
<dbReference type="Pfam" id="PF00022">
    <property type="entry name" value="Actin"/>
    <property type="match status" value="1"/>
</dbReference>
<keyword evidence="5" id="KW-0067">ATP-binding</keyword>
<evidence type="ECO:0000256" key="5">
    <source>
        <dbReference type="ARBA" id="ARBA00022840"/>
    </source>
</evidence>
<accession>A0ABD3T4V2</accession>
<gene>
    <name evidence="8" type="ORF">ACJMK2_023369</name>
</gene>
<reference evidence="8 9" key="1">
    <citation type="submission" date="2024-11" db="EMBL/GenBank/DDBJ databases">
        <title>Chromosome-level genome assembly of the freshwater bivalve Anodonta woodiana.</title>
        <authorList>
            <person name="Chen X."/>
        </authorList>
    </citation>
    <scope>NUCLEOTIDE SEQUENCE [LARGE SCALE GENOMIC DNA]</scope>
    <source>
        <strain evidence="8">MN2024</strain>
        <tissue evidence="8">Gills</tissue>
    </source>
</reference>
<dbReference type="SMART" id="SM00268">
    <property type="entry name" value="ACTIN"/>
    <property type="match status" value="1"/>
</dbReference>
<evidence type="ECO:0000256" key="4">
    <source>
        <dbReference type="ARBA" id="ARBA00022741"/>
    </source>
</evidence>
<dbReference type="EMBL" id="JBJQND010000019">
    <property type="protein sequence ID" value="KAL3831641.1"/>
    <property type="molecule type" value="Genomic_DNA"/>
</dbReference>
<dbReference type="GO" id="GO:0005856">
    <property type="term" value="C:cytoskeleton"/>
    <property type="evidence" value="ECO:0007669"/>
    <property type="project" value="UniProtKB-SubCell"/>
</dbReference>
<dbReference type="FunFam" id="3.30.420.40:FF:000148">
    <property type="entry name" value="Actin, alpha skeletal muscle"/>
    <property type="match status" value="1"/>
</dbReference>
<evidence type="ECO:0000256" key="7">
    <source>
        <dbReference type="RuleBase" id="RU000487"/>
    </source>
</evidence>
<evidence type="ECO:0000256" key="6">
    <source>
        <dbReference type="ARBA" id="ARBA00023212"/>
    </source>
</evidence>
<protein>
    <submittedName>
        <fullName evidence="8">Uncharacterized protein</fullName>
    </submittedName>
</protein>
<organism evidence="8 9">
    <name type="scientific">Sinanodonta woodiana</name>
    <name type="common">Chinese pond mussel</name>
    <name type="synonym">Anodonta woodiana</name>
    <dbReference type="NCBI Taxonomy" id="1069815"/>
    <lineage>
        <taxon>Eukaryota</taxon>
        <taxon>Metazoa</taxon>
        <taxon>Spiralia</taxon>
        <taxon>Lophotrochozoa</taxon>
        <taxon>Mollusca</taxon>
        <taxon>Bivalvia</taxon>
        <taxon>Autobranchia</taxon>
        <taxon>Heteroconchia</taxon>
        <taxon>Palaeoheterodonta</taxon>
        <taxon>Unionida</taxon>
        <taxon>Unionoidea</taxon>
        <taxon>Unionidae</taxon>
        <taxon>Unioninae</taxon>
        <taxon>Sinanodonta</taxon>
    </lineage>
</organism>
<dbReference type="PRINTS" id="PR00190">
    <property type="entry name" value="ACTIN"/>
</dbReference>
<dbReference type="AlphaFoldDB" id="A0ABD3T4V2"/>
<comment type="caution">
    <text evidence="8">The sequence shown here is derived from an EMBL/GenBank/DDBJ whole genome shotgun (WGS) entry which is preliminary data.</text>
</comment>
<dbReference type="InterPro" id="IPR004000">
    <property type="entry name" value="Actin"/>
</dbReference>
<dbReference type="Gene3D" id="3.30.420.40">
    <property type="match status" value="2"/>
</dbReference>